<comment type="catalytic activity">
    <reaction evidence="1">
        <text>ATP + protein L-histidine = ADP + protein N-phospho-L-histidine.</text>
        <dbReference type="EC" id="2.7.13.3"/>
    </reaction>
</comment>
<dbReference type="Proteomes" id="UP001302349">
    <property type="component" value="Chromosome"/>
</dbReference>
<evidence type="ECO:0000256" key="6">
    <source>
        <dbReference type="PROSITE-ProRule" id="PRU00339"/>
    </source>
</evidence>
<name>A0ABZ0IWY8_9BACT</name>
<dbReference type="Gene3D" id="3.30.565.10">
    <property type="entry name" value="Histidine kinase-like ATPase, C-terminal domain"/>
    <property type="match status" value="1"/>
</dbReference>
<dbReference type="SUPFAM" id="SSF48452">
    <property type="entry name" value="TPR-like"/>
    <property type="match status" value="2"/>
</dbReference>
<dbReference type="InterPro" id="IPR050351">
    <property type="entry name" value="BphY/WalK/GraS-like"/>
</dbReference>
<dbReference type="GO" id="GO:0016301">
    <property type="term" value="F:kinase activity"/>
    <property type="evidence" value="ECO:0007669"/>
    <property type="project" value="UniProtKB-KW"/>
</dbReference>
<dbReference type="InterPro" id="IPR005467">
    <property type="entry name" value="His_kinase_dom"/>
</dbReference>
<dbReference type="InterPro" id="IPR004358">
    <property type="entry name" value="Sig_transdc_His_kin-like_C"/>
</dbReference>
<keyword evidence="4" id="KW-0808">Transferase</keyword>
<keyword evidence="5 10" id="KW-0418">Kinase</keyword>
<accession>A0ABZ0IWY8</accession>
<evidence type="ECO:0000256" key="3">
    <source>
        <dbReference type="ARBA" id="ARBA00022553"/>
    </source>
</evidence>
<dbReference type="InterPro" id="IPR011990">
    <property type="entry name" value="TPR-like_helical_dom_sf"/>
</dbReference>
<gene>
    <name evidence="10" type="ORF">RT717_10310</name>
</gene>
<evidence type="ECO:0000313" key="10">
    <source>
        <dbReference type="EMBL" id="WOK09027.1"/>
    </source>
</evidence>
<keyword evidence="8" id="KW-0812">Transmembrane</keyword>
<dbReference type="SMART" id="SM00388">
    <property type="entry name" value="HisKA"/>
    <property type="match status" value="1"/>
</dbReference>
<reference evidence="10 11" key="1">
    <citation type="journal article" date="2023" name="Microbiol. Resour. Announc.">
        <title>Complete Genome Sequence of Imperialibacter roseus strain P4T.</title>
        <authorList>
            <person name="Tizabi D.R."/>
            <person name="Bachvaroff T."/>
            <person name="Hill R.T."/>
        </authorList>
    </citation>
    <scope>NUCLEOTIDE SEQUENCE [LARGE SCALE GENOMIC DNA]</scope>
    <source>
        <strain evidence="10 11">P4T</strain>
    </source>
</reference>
<dbReference type="InterPro" id="IPR003594">
    <property type="entry name" value="HATPase_dom"/>
</dbReference>
<sequence>MSLSQLSTTDSLEQVLTRSKNEAKVDVLNQLTYEFITVDNEKVQLYNGQAIELSKKIAYRKGEAVAYTYKGVNEYLSGFLAPAHVHLHKGLRLSEQIGDRKNTGYSFLQLGNLSLEEVATDSALYFFNKALFFFSDESDPATLSKIYRNMSAAYGQQHKIDQQQTYLDSAIAIRRRLPKKALLIEALLLKANNNIRNNNVGAADSILSDAEKIAASANEYEESRYDILHIKGLILFKKSNVDDAMVLMDSASSYFLEKSLIRKYVTLQMDVSLEFAHRAEYELALDHLYPALELCKLRGFNAEVRSIITTMGWIHYRLGDFPQAVVLADEVIALQTDTQLKAEIGTAFLLKGATLTELGRFDEAQNNLDSAFNVFQAVDAKRGSSDAMMYLGYLRVKQKMYEEALVYYGRSLELADEAQSDYSLAQVNWGMADAYFKLKKFKESAHFLNKAEYYCGLTEANEILIMCFNTRRDLLAAQGQFEASLAYSMKASQLKDSLHKSDISRKFANLEKMHQIDQRDRDIQALQQEKLLADNQIALQKSKLDQQFLLLIVGLAGLALLSFVAVAYYRFYRRIKALHFTIVEKNQRIQVQSEELAANNERISELNRGLEQLVEEKTNELVKTNQELVKYNNELVQFSYTVSHHIRGPVARLLGLSDLASRQQNDTSSKELIGLMGTTAEDLDQIIKDLGQLLDLRTTPSHYREPVDLKKEWQESVRLLKESLTGNETIESDFSTLPEIFTVQSMIQSIFHNLLSNAIKYQSWDRSLVVKAKSWEVDASAVIQITDNGLGFDAELYKKQLFKLYKRFHTHVAGRGIGLYLVKAQLDILHGSIEVESAPNEGTSVTITIPLESKKQVLANKLFDTSEN</sequence>
<proteinExistence type="predicted"/>
<keyword evidence="11" id="KW-1185">Reference proteome</keyword>
<dbReference type="InterPro" id="IPR036890">
    <property type="entry name" value="HATPase_C_sf"/>
</dbReference>
<protein>
    <recommendedName>
        <fullName evidence="2">histidine kinase</fullName>
        <ecNumber evidence="2">2.7.13.3</ecNumber>
    </recommendedName>
</protein>
<evidence type="ECO:0000256" key="4">
    <source>
        <dbReference type="ARBA" id="ARBA00022679"/>
    </source>
</evidence>
<dbReference type="EC" id="2.7.13.3" evidence="2"/>
<dbReference type="Pfam" id="PF13424">
    <property type="entry name" value="TPR_12"/>
    <property type="match status" value="1"/>
</dbReference>
<feature type="domain" description="Histidine kinase" evidence="9">
    <location>
        <begin position="641"/>
        <end position="853"/>
    </location>
</feature>
<dbReference type="PROSITE" id="PS50109">
    <property type="entry name" value="HIS_KIN"/>
    <property type="match status" value="1"/>
</dbReference>
<feature type="repeat" description="TPR" evidence="6">
    <location>
        <begin position="385"/>
        <end position="418"/>
    </location>
</feature>
<evidence type="ECO:0000256" key="5">
    <source>
        <dbReference type="ARBA" id="ARBA00022777"/>
    </source>
</evidence>
<dbReference type="RefSeq" id="WP_317491654.1">
    <property type="nucleotide sequence ID" value="NZ_CP136051.1"/>
</dbReference>
<evidence type="ECO:0000256" key="7">
    <source>
        <dbReference type="SAM" id="Coils"/>
    </source>
</evidence>
<dbReference type="SMART" id="SM00028">
    <property type="entry name" value="TPR"/>
    <property type="match status" value="6"/>
</dbReference>
<dbReference type="InterPro" id="IPR036097">
    <property type="entry name" value="HisK_dim/P_sf"/>
</dbReference>
<feature type="transmembrane region" description="Helical" evidence="8">
    <location>
        <begin position="548"/>
        <end position="569"/>
    </location>
</feature>
<feature type="coiled-coil region" evidence="7">
    <location>
        <begin position="596"/>
        <end position="634"/>
    </location>
</feature>
<keyword evidence="8" id="KW-1133">Transmembrane helix</keyword>
<organism evidence="10 11">
    <name type="scientific">Imperialibacter roseus</name>
    <dbReference type="NCBI Taxonomy" id="1324217"/>
    <lineage>
        <taxon>Bacteria</taxon>
        <taxon>Pseudomonadati</taxon>
        <taxon>Bacteroidota</taxon>
        <taxon>Cytophagia</taxon>
        <taxon>Cytophagales</taxon>
        <taxon>Flammeovirgaceae</taxon>
        <taxon>Imperialibacter</taxon>
    </lineage>
</organism>
<dbReference type="PANTHER" id="PTHR42878:SF15">
    <property type="entry name" value="BACTERIOPHYTOCHROME"/>
    <property type="match status" value="1"/>
</dbReference>
<evidence type="ECO:0000256" key="2">
    <source>
        <dbReference type="ARBA" id="ARBA00012438"/>
    </source>
</evidence>
<dbReference type="SUPFAM" id="SSF55874">
    <property type="entry name" value="ATPase domain of HSP90 chaperone/DNA topoisomerase II/histidine kinase"/>
    <property type="match status" value="1"/>
</dbReference>
<dbReference type="SUPFAM" id="SSF81901">
    <property type="entry name" value="HCP-like"/>
    <property type="match status" value="1"/>
</dbReference>
<keyword evidence="7" id="KW-0175">Coiled coil</keyword>
<dbReference type="EMBL" id="CP136051">
    <property type="protein sequence ID" value="WOK09027.1"/>
    <property type="molecule type" value="Genomic_DNA"/>
</dbReference>
<evidence type="ECO:0000256" key="1">
    <source>
        <dbReference type="ARBA" id="ARBA00000085"/>
    </source>
</evidence>
<dbReference type="Gene3D" id="1.10.287.130">
    <property type="match status" value="1"/>
</dbReference>
<dbReference type="SUPFAM" id="SSF47384">
    <property type="entry name" value="Homodimeric domain of signal transducing histidine kinase"/>
    <property type="match status" value="1"/>
</dbReference>
<evidence type="ECO:0000313" key="11">
    <source>
        <dbReference type="Proteomes" id="UP001302349"/>
    </source>
</evidence>
<keyword evidence="3" id="KW-0597">Phosphoprotein</keyword>
<evidence type="ECO:0000259" key="9">
    <source>
        <dbReference type="PROSITE" id="PS50109"/>
    </source>
</evidence>
<dbReference type="PRINTS" id="PR00344">
    <property type="entry name" value="BCTRLSENSOR"/>
</dbReference>
<dbReference type="PROSITE" id="PS50005">
    <property type="entry name" value="TPR"/>
    <property type="match status" value="1"/>
</dbReference>
<dbReference type="SMART" id="SM00387">
    <property type="entry name" value="HATPase_c"/>
    <property type="match status" value="1"/>
</dbReference>
<dbReference type="Pfam" id="PF02518">
    <property type="entry name" value="HATPase_c"/>
    <property type="match status" value="1"/>
</dbReference>
<dbReference type="PANTHER" id="PTHR42878">
    <property type="entry name" value="TWO-COMPONENT HISTIDINE KINASE"/>
    <property type="match status" value="1"/>
</dbReference>
<keyword evidence="6" id="KW-0802">TPR repeat</keyword>
<dbReference type="InterPro" id="IPR019734">
    <property type="entry name" value="TPR_rpt"/>
</dbReference>
<keyword evidence="8" id="KW-0472">Membrane</keyword>
<dbReference type="InterPro" id="IPR003661">
    <property type="entry name" value="HisK_dim/P_dom"/>
</dbReference>
<evidence type="ECO:0000256" key="8">
    <source>
        <dbReference type="SAM" id="Phobius"/>
    </source>
</evidence>
<dbReference type="Gene3D" id="1.25.40.10">
    <property type="entry name" value="Tetratricopeptide repeat domain"/>
    <property type="match status" value="2"/>
</dbReference>